<accession>A0A5B8FKE3</accession>
<evidence type="ECO:0000256" key="5">
    <source>
        <dbReference type="SAM" id="MobiDB-lite"/>
    </source>
</evidence>
<gene>
    <name evidence="6" type="primary">ORF65</name>
    <name evidence="4" type="synonym">SCP</name>
</gene>
<feature type="compositionally biased region" description="Polar residues" evidence="5">
    <location>
        <begin position="139"/>
        <end position="159"/>
    </location>
</feature>
<evidence type="ECO:0000256" key="2">
    <source>
        <dbReference type="ARBA" id="ARBA00022562"/>
    </source>
</evidence>
<proteinExistence type="inferred from homology"/>
<comment type="similarity">
    <text evidence="4">Belongs to the herpesviridae small capsomere-interacting protein family.</text>
</comment>
<evidence type="ECO:0000256" key="1">
    <source>
        <dbReference type="ARBA" id="ARBA00022561"/>
    </source>
</evidence>
<organism evidence="6 7">
    <name type="scientific">Colobine gammaherpesvirus 1</name>
    <dbReference type="NCBI Taxonomy" id="2597325"/>
    <lineage>
        <taxon>Viruses</taxon>
        <taxon>Duplodnaviria</taxon>
        <taxon>Heunggongvirae</taxon>
        <taxon>Peploviricota</taxon>
        <taxon>Herviviricetes</taxon>
        <taxon>Herpesvirales</taxon>
        <taxon>Orthoherpesviridae</taxon>
        <taxon>Gammaherpesvirinae</taxon>
        <taxon>Rhadinovirus</taxon>
        <taxon>Rhadinovirus colobinegamma1</taxon>
    </lineage>
</organism>
<comment type="function">
    <text evidence="4">Participates in the assembly of the infectious particles by decorating the outer surface of the capsid shell and thus forming a layer between the capsid and the tegument. Complexes composed of the major capsid protein and small capsomere-interacting protein/SCP assemble together in the host cytoplasm and are translocated to the nucleus, where they accumulate and participate in capsid assembly.</text>
</comment>
<keyword evidence="7" id="KW-1185">Reference proteome</keyword>
<dbReference type="GO" id="GO:0019028">
    <property type="term" value="C:viral capsid"/>
    <property type="evidence" value="ECO:0007669"/>
    <property type="project" value="UniProtKB-UniRule"/>
</dbReference>
<evidence type="ECO:0000313" key="6">
    <source>
        <dbReference type="EMBL" id="QDQ69276.1"/>
    </source>
</evidence>
<keyword evidence="1 4" id="KW-0167">Capsid protein</keyword>
<evidence type="ECO:0000256" key="4">
    <source>
        <dbReference type="HAMAP-Rule" id="MF_04022"/>
    </source>
</evidence>
<dbReference type="GeneID" id="80540408"/>
<comment type="subunit">
    <text evidence="4">Interacts with the major capsid protein/MCP.</text>
</comment>
<keyword evidence="2 4" id="KW-1048">Host nucleus</keyword>
<reference evidence="6" key="1">
    <citation type="journal article" date="2019" name="Emerg. Infect. Dis.">
        <title>Novel Virus Related to Kaposi's Sarcoma-Associated Herpesvirus from Colobus Monkey.</title>
        <authorList>
            <person name="Dhingra A."/>
            <person name="Ganzenmueller T."/>
            <person name="Hage E."/>
            <person name="Suarez N.M."/>
            <person name="Matz-Rensing K."/>
            <person name="Widmer D."/>
            <person name="Pohlmann S."/>
            <person name="Davison A.J."/>
            <person name="Schulz T.F."/>
            <person name="Kaul A."/>
        </authorList>
    </citation>
    <scope>NUCLEOTIDE SEQUENCE</scope>
    <source>
        <strain evidence="6">Hannover</strain>
    </source>
</reference>
<dbReference type="EMBL" id="MH932584">
    <property type="protein sequence ID" value="QDQ69276.1"/>
    <property type="molecule type" value="Genomic_DNA"/>
</dbReference>
<keyword evidence="3 4" id="KW-0946">Virion</keyword>
<dbReference type="RefSeq" id="YP_010801696.1">
    <property type="nucleotide sequence ID" value="NC_076967.1"/>
</dbReference>
<feature type="region of interest" description="Disordered" evidence="5">
    <location>
        <begin position="139"/>
        <end position="170"/>
    </location>
</feature>
<evidence type="ECO:0000256" key="3">
    <source>
        <dbReference type="ARBA" id="ARBA00022844"/>
    </source>
</evidence>
<dbReference type="GO" id="GO:0016032">
    <property type="term" value="P:viral process"/>
    <property type="evidence" value="ECO:0007669"/>
    <property type="project" value="UniProtKB-UniRule"/>
</dbReference>
<dbReference type="KEGG" id="vg:80540408"/>
<dbReference type="Pfam" id="PF06112">
    <property type="entry name" value="Herpes_capsid"/>
    <property type="match status" value="1"/>
</dbReference>
<dbReference type="Proteomes" id="UP001147731">
    <property type="component" value="Segment"/>
</dbReference>
<dbReference type="HAMAP" id="MF_04022">
    <property type="entry name" value="HSV_SCP_gammahv"/>
    <property type="match status" value="1"/>
</dbReference>
<comment type="subcellular location">
    <subcellularLocation>
        <location evidence="4">Virion</location>
    </subcellularLocation>
    <subcellularLocation>
        <location evidence="4">Host nucleus</location>
    </subcellularLocation>
</comment>
<name>A0A5B8FKE3_9GAMA</name>
<sequence length="170" mass="18446">MASFRVRDPVVQDRLDQDYVQHPLVVRMNTLDQGDMTDAQYILQKRNYLVFLIAHHYYEAYLLQREGIQRKEHLQKLRAKKPGAARGPGIGAALGVGVASADSLVSTTTAPGSLTPTVSTSDTKTMKADVLTTLSSTDTYGTSVSSVQPSTGDSVSLSADTRKTTSAKRK</sequence>
<dbReference type="GO" id="GO:0042025">
    <property type="term" value="C:host cell nucleus"/>
    <property type="evidence" value="ECO:0007669"/>
    <property type="project" value="UniProtKB-SubCell"/>
</dbReference>
<protein>
    <recommendedName>
        <fullName evidence="4">Small capsomere-interacting protein</fullName>
    </recommendedName>
</protein>
<dbReference type="InterPro" id="IPR009299">
    <property type="entry name" value="Herpes_capsid"/>
</dbReference>
<evidence type="ECO:0000313" key="7">
    <source>
        <dbReference type="Proteomes" id="UP001147731"/>
    </source>
</evidence>